<protein>
    <recommendedName>
        <fullName evidence="4">GATA-type domain-containing protein</fullName>
    </recommendedName>
</protein>
<dbReference type="Proteomes" id="UP001189429">
    <property type="component" value="Unassembled WGS sequence"/>
</dbReference>
<evidence type="ECO:0000313" key="2">
    <source>
        <dbReference type="EMBL" id="CAK0906496.1"/>
    </source>
</evidence>
<keyword evidence="3" id="KW-1185">Reference proteome</keyword>
<accession>A0ABN9Y216</accession>
<organism evidence="2 3">
    <name type="scientific">Prorocentrum cordatum</name>
    <dbReference type="NCBI Taxonomy" id="2364126"/>
    <lineage>
        <taxon>Eukaryota</taxon>
        <taxon>Sar</taxon>
        <taxon>Alveolata</taxon>
        <taxon>Dinophyceae</taxon>
        <taxon>Prorocentrales</taxon>
        <taxon>Prorocentraceae</taxon>
        <taxon>Prorocentrum</taxon>
    </lineage>
</organism>
<name>A0ABN9Y216_9DINO</name>
<evidence type="ECO:0000313" key="3">
    <source>
        <dbReference type="Proteomes" id="UP001189429"/>
    </source>
</evidence>
<evidence type="ECO:0000256" key="1">
    <source>
        <dbReference type="SAM" id="MobiDB-lite"/>
    </source>
</evidence>
<sequence>MAGGHQHQQLWTRCTQCQTCEWNGVLARRHNICNGCGNEVKPFEKKRRPRRVQFVDEFGDSDADGFYDATSGSESERPQPRRPGILKGPVGSGLGGGKGGKGGKSVKSLLEQALAAATDPTLKADLQAQLDKLAKEESGRE</sequence>
<feature type="non-terminal residue" evidence="2">
    <location>
        <position position="141"/>
    </location>
</feature>
<reference evidence="2" key="1">
    <citation type="submission" date="2023-10" db="EMBL/GenBank/DDBJ databases">
        <authorList>
            <person name="Chen Y."/>
            <person name="Shah S."/>
            <person name="Dougan E. K."/>
            <person name="Thang M."/>
            <person name="Chan C."/>
        </authorList>
    </citation>
    <scope>NUCLEOTIDE SEQUENCE [LARGE SCALE GENOMIC DNA]</scope>
</reference>
<feature type="region of interest" description="Disordered" evidence="1">
    <location>
        <begin position="55"/>
        <end position="105"/>
    </location>
</feature>
<gene>
    <name evidence="2" type="ORF">PCOR1329_LOCUS81789</name>
</gene>
<proteinExistence type="predicted"/>
<feature type="compositionally biased region" description="Gly residues" evidence="1">
    <location>
        <begin position="90"/>
        <end position="103"/>
    </location>
</feature>
<dbReference type="EMBL" id="CAUYUJ010021700">
    <property type="protein sequence ID" value="CAK0906496.1"/>
    <property type="molecule type" value="Genomic_DNA"/>
</dbReference>
<evidence type="ECO:0008006" key="4">
    <source>
        <dbReference type="Google" id="ProtNLM"/>
    </source>
</evidence>
<comment type="caution">
    <text evidence="2">The sequence shown here is derived from an EMBL/GenBank/DDBJ whole genome shotgun (WGS) entry which is preliminary data.</text>
</comment>